<name>A0A2I1GBG5_9GLOM</name>
<reference evidence="1 2" key="1">
    <citation type="submission" date="2015-10" db="EMBL/GenBank/DDBJ databases">
        <title>Genome analyses suggest a sexual origin of heterokaryosis in a supposedly ancient asexual fungus.</title>
        <authorList>
            <person name="Ropars J."/>
            <person name="Sedzielewska K."/>
            <person name="Noel J."/>
            <person name="Charron P."/>
            <person name="Farinelli L."/>
            <person name="Marton T."/>
            <person name="Kruger M."/>
            <person name="Pelin A."/>
            <person name="Brachmann A."/>
            <person name="Corradi N."/>
        </authorList>
    </citation>
    <scope>NUCLEOTIDE SEQUENCE [LARGE SCALE GENOMIC DNA]</scope>
    <source>
        <strain evidence="1 2">A4</strain>
    </source>
</reference>
<keyword evidence="2" id="KW-1185">Reference proteome</keyword>
<dbReference type="EMBL" id="LLXI01000290">
    <property type="protein sequence ID" value="PKY43975.1"/>
    <property type="molecule type" value="Genomic_DNA"/>
</dbReference>
<gene>
    <name evidence="1" type="ORF">RhiirA4_458120</name>
</gene>
<evidence type="ECO:0000313" key="2">
    <source>
        <dbReference type="Proteomes" id="UP000234323"/>
    </source>
</evidence>
<dbReference type="AlphaFoldDB" id="A0A2I1GBG5"/>
<dbReference type="VEuPathDB" id="FungiDB:FUN_022001"/>
<evidence type="ECO:0000313" key="1">
    <source>
        <dbReference type="EMBL" id="PKY43975.1"/>
    </source>
</evidence>
<dbReference type="Proteomes" id="UP000234323">
    <property type="component" value="Unassembled WGS sequence"/>
</dbReference>
<dbReference type="VEuPathDB" id="FungiDB:RhiirA1_460814"/>
<sequence length="164" mass="19335">MYTYKQKYLKEFNEKTTKKDNAPIEEETQYIQIDYWASYSTQYALAVLDQNEGLDVMIFKVHTAVTEKKFSHSDICNILKFTRKEKFANDRKELAGFNFNKELVSYKSKTPDQIHKDIFWPSFGNILRDFNIIVKCVTCYAFAKKSAYDLCGICSFYVDVSLWE</sequence>
<proteinExistence type="predicted"/>
<organism evidence="1 2">
    <name type="scientific">Rhizophagus irregularis</name>
    <dbReference type="NCBI Taxonomy" id="588596"/>
    <lineage>
        <taxon>Eukaryota</taxon>
        <taxon>Fungi</taxon>
        <taxon>Fungi incertae sedis</taxon>
        <taxon>Mucoromycota</taxon>
        <taxon>Glomeromycotina</taxon>
        <taxon>Glomeromycetes</taxon>
        <taxon>Glomerales</taxon>
        <taxon>Glomeraceae</taxon>
        <taxon>Rhizophagus</taxon>
    </lineage>
</organism>
<protein>
    <submittedName>
        <fullName evidence="1">Uncharacterized protein</fullName>
    </submittedName>
</protein>
<comment type="caution">
    <text evidence="1">The sequence shown here is derived from an EMBL/GenBank/DDBJ whole genome shotgun (WGS) entry which is preliminary data.</text>
</comment>
<accession>A0A2I1GBG5</accession>